<comment type="subcellular location">
    <subcellularLocation>
        <location evidence="1">Cell membrane</location>
        <topology evidence="1">Multi-pass membrane protein</topology>
    </subcellularLocation>
</comment>
<comment type="similarity">
    <text evidence="6">Belongs to the YccS/YhfK family.</text>
</comment>
<proteinExistence type="inferred from homology"/>
<dbReference type="Pfam" id="PF13515">
    <property type="entry name" value="FUSC_2"/>
    <property type="match status" value="1"/>
</dbReference>
<evidence type="ECO:0000256" key="1">
    <source>
        <dbReference type="ARBA" id="ARBA00004651"/>
    </source>
</evidence>
<dbReference type="Proteomes" id="UP001055167">
    <property type="component" value="Unassembled WGS sequence"/>
</dbReference>
<evidence type="ECO:0000313" key="9">
    <source>
        <dbReference type="EMBL" id="GJD49702.1"/>
    </source>
</evidence>
<name>A0ABQ4QYQ7_9HYPH</name>
<feature type="transmembrane region" description="Helical" evidence="7">
    <location>
        <begin position="153"/>
        <end position="177"/>
    </location>
</feature>
<reference evidence="9" key="1">
    <citation type="journal article" date="2021" name="Front. Microbiol.">
        <title>Comprehensive Comparative Genomics and Phenotyping of Methylobacterium Species.</title>
        <authorList>
            <person name="Alessa O."/>
            <person name="Ogura Y."/>
            <person name="Fujitani Y."/>
            <person name="Takami H."/>
            <person name="Hayashi T."/>
            <person name="Sahin N."/>
            <person name="Tani A."/>
        </authorList>
    </citation>
    <scope>NUCLEOTIDE SEQUENCE</scope>
    <source>
        <strain evidence="9">KCTC 52305</strain>
    </source>
</reference>
<feature type="transmembrane region" description="Helical" evidence="7">
    <location>
        <begin position="444"/>
        <end position="469"/>
    </location>
</feature>
<evidence type="ECO:0000256" key="2">
    <source>
        <dbReference type="ARBA" id="ARBA00022475"/>
    </source>
</evidence>
<keyword evidence="2" id="KW-1003">Cell membrane</keyword>
<keyword evidence="5 7" id="KW-0472">Membrane</keyword>
<feature type="transmembrane region" description="Helical" evidence="7">
    <location>
        <begin position="55"/>
        <end position="71"/>
    </location>
</feature>
<dbReference type="InterPro" id="IPR049453">
    <property type="entry name" value="Memb_transporter_dom"/>
</dbReference>
<feature type="transmembrane region" description="Helical" evidence="7">
    <location>
        <begin position="420"/>
        <end position="438"/>
    </location>
</feature>
<evidence type="ECO:0000256" key="6">
    <source>
        <dbReference type="ARBA" id="ARBA00043993"/>
    </source>
</evidence>
<evidence type="ECO:0000259" key="8">
    <source>
        <dbReference type="Pfam" id="PF13515"/>
    </source>
</evidence>
<keyword evidence="3 7" id="KW-0812">Transmembrane</keyword>
<feature type="transmembrane region" description="Helical" evidence="7">
    <location>
        <begin position="490"/>
        <end position="511"/>
    </location>
</feature>
<dbReference type="PANTHER" id="PTHR30509:SF9">
    <property type="entry name" value="MULTIDRUG RESISTANCE PROTEIN MDTO"/>
    <property type="match status" value="1"/>
</dbReference>
<gene>
    <name evidence="9" type="ORF">OPKNFCMD_2435</name>
</gene>
<evidence type="ECO:0000313" key="10">
    <source>
        <dbReference type="Proteomes" id="UP001055167"/>
    </source>
</evidence>
<protein>
    <recommendedName>
        <fullName evidence="8">Integral membrane bound transporter domain-containing protein</fullName>
    </recommendedName>
</protein>
<accession>A0ABQ4QYQ7</accession>
<feature type="transmembrane region" description="Helical" evidence="7">
    <location>
        <begin position="83"/>
        <end position="102"/>
    </location>
</feature>
<feature type="transmembrane region" description="Helical" evidence="7">
    <location>
        <begin position="372"/>
        <end position="389"/>
    </location>
</feature>
<keyword evidence="4 7" id="KW-1133">Transmembrane helix</keyword>
<feature type="transmembrane region" description="Helical" evidence="7">
    <location>
        <begin position="114"/>
        <end position="141"/>
    </location>
</feature>
<evidence type="ECO:0000256" key="7">
    <source>
        <dbReference type="SAM" id="Phobius"/>
    </source>
</evidence>
<dbReference type="PANTHER" id="PTHR30509">
    <property type="entry name" value="P-HYDROXYBENZOIC ACID EFFLUX PUMP SUBUNIT-RELATED"/>
    <property type="match status" value="1"/>
</dbReference>
<reference evidence="9" key="2">
    <citation type="submission" date="2021-08" db="EMBL/GenBank/DDBJ databases">
        <authorList>
            <person name="Tani A."/>
            <person name="Ola A."/>
            <person name="Ogura Y."/>
            <person name="Katsura K."/>
            <person name="Hayashi T."/>
        </authorList>
    </citation>
    <scope>NUCLEOTIDE SEQUENCE</scope>
    <source>
        <strain evidence="9">KCTC 52305</strain>
    </source>
</reference>
<evidence type="ECO:0000256" key="5">
    <source>
        <dbReference type="ARBA" id="ARBA00023136"/>
    </source>
</evidence>
<evidence type="ECO:0000256" key="3">
    <source>
        <dbReference type="ARBA" id="ARBA00022692"/>
    </source>
</evidence>
<keyword evidence="10" id="KW-1185">Reference proteome</keyword>
<comment type="caution">
    <text evidence="9">The sequence shown here is derived from an EMBL/GenBank/DDBJ whole genome shotgun (WGS) entry which is preliminary data.</text>
</comment>
<feature type="domain" description="Integral membrane bound transporter" evidence="8">
    <location>
        <begin position="382"/>
        <end position="505"/>
    </location>
</feature>
<organism evidence="9 10">
    <name type="scientific">Methylobacterium crusticola</name>
    <dbReference type="NCBI Taxonomy" id="1697972"/>
    <lineage>
        <taxon>Bacteria</taxon>
        <taxon>Pseudomonadati</taxon>
        <taxon>Pseudomonadota</taxon>
        <taxon>Alphaproteobacteria</taxon>
        <taxon>Hyphomicrobiales</taxon>
        <taxon>Methylobacteriaceae</taxon>
        <taxon>Methylobacterium</taxon>
    </lineage>
</organism>
<sequence>MLPPEPSATARWWARASTLTSDLLVFDPHRLGWVLAMRTMIGLLLPLILARLLDLPALAWVGIGAYLLAIGDCMDDGDHQQPLRLAIGSLLGGLALATGVLAGASLPLAVAGMLVWGVLTGLLGVYGNAFATMALPVAWAYVELGLPSADHALSTALFMGSLFVLGGGLTLVLTLTLRIGGPYAVVRLKAAACYRALTTYCAADEETGPISSETRVRAAIADARRTAAEIRGRAPGSSRVGQQSLVLVEIADRLFSLAGALREDGCLPPSRFRQATTALAAALEGRYAKESLRALASEIAHTRARSLPVQAAISAEIERRMGRALYHALLIAAGDEAPPSSLAQPAPLARLSQLFAPLVGCLGRDSVVGRHALRFAVVCAAAVVVFWAFPKPFGYWVPLTATVVLKPYAGTTLARAVQRIAGTTAGILVGMTLMPLLPSPALQLALVSVAFFCMMAVLPFNYSLAIFFLSVGLIPFEHILTPGLKQDLGLLRLAATAIGALLALVGGHLLWPTFESRTLPTLVRASLVSVGAYADQVLGALEGNRELAAVAEARRRAGSDTTDLQSVLQRTLAEVGSKPGLMVASLRASTALQRLMRTLNALMNAAPALAQPWSGLKHFRTAFVAALSELAAVQPGLPVSVLRAPIPASMDPDNAVYLDCMLERLIFEFEMLRDALCEKPHTLP</sequence>
<evidence type="ECO:0000256" key="4">
    <source>
        <dbReference type="ARBA" id="ARBA00022989"/>
    </source>
</evidence>
<dbReference type="EMBL" id="BPQH01000007">
    <property type="protein sequence ID" value="GJD49702.1"/>
    <property type="molecule type" value="Genomic_DNA"/>
</dbReference>